<evidence type="ECO:0000313" key="1">
    <source>
        <dbReference type="EMBL" id="GAE44280.1"/>
    </source>
</evidence>
<keyword evidence="2" id="KW-1185">Reference proteome</keyword>
<sequence>MYFHFGKVRPHLTTCSVNPENQETAIHFISFIEPVADSLFYRRNHFPYPILTPESFTLEIPAQYIMLYLSITLIF</sequence>
<accession>W4RIL2</accession>
<proteinExistence type="predicted"/>
<dbReference type="EMBL" id="BAUW01000007">
    <property type="protein sequence ID" value="GAE44280.1"/>
    <property type="molecule type" value="Genomic_DNA"/>
</dbReference>
<dbReference type="Proteomes" id="UP000018949">
    <property type="component" value="Unassembled WGS sequence"/>
</dbReference>
<dbReference type="RefSeq" id="WP_023627726.1">
    <property type="nucleotide sequence ID" value="NZ_BAUW01000007.1"/>
</dbReference>
<reference evidence="1 2" key="1">
    <citation type="submission" date="2013-12" db="EMBL/GenBank/DDBJ databases">
        <title>NBRP : Genome information of microbial organism related human and environment.</title>
        <authorList>
            <person name="Hattori M."/>
            <person name="Oshima K."/>
            <person name="Inaba H."/>
            <person name="Suda W."/>
            <person name="Sakamoto M."/>
            <person name="Iino T."/>
            <person name="Kitahara M."/>
            <person name="Oshida Y."/>
            <person name="Iida T."/>
            <person name="Kudo T."/>
            <person name="Itoh T."/>
            <person name="Ahmed I."/>
            <person name="Ohkuma M."/>
        </authorList>
    </citation>
    <scope>NUCLEOTIDE SEQUENCE [LARGE SCALE GENOMIC DNA]</scope>
    <source>
        <strain evidence="1 2">JCM 21738</strain>
    </source>
</reference>
<organism evidence="1 2">
    <name type="scientific">Mesobacillus boroniphilus JCM 21738</name>
    <dbReference type="NCBI Taxonomy" id="1294265"/>
    <lineage>
        <taxon>Bacteria</taxon>
        <taxon>Bacillati</taxon>
        <taxon>Bacillota</taxon>
        <taxon>Bacilli</taxon>
        <taxon>Bacillales</taxon>
        <taxon>Bacillaceae</taxon>
        <taxon>Mesobacillus</taxon>
    </lineage>
</organism>
<evidence type="ECO:0000313" key="2">
    <source>
        <dbReference type="Proteomes" id="UP000018949"/>
    </source>
</evidence>
<protein>
    <submittedName>
        <fullName evidence="1">Uncharacterized protein</fullName>
    </submittedName>
</protein>
<name>W4RIL2_9BACI</name>
<comment type="caution">
    <text evidence="1">The sequence shown here is derived from an EMBL/GenBank/DDBJ whole genome shotgun (WGS) entry which is preliminary data.</text>
</comment>
<gene>
    <name evidence="1" type="ORF">JCM21738_977</name>
</gene>
<dbReference type="AlphaFoldDB" id="W4RIL2"/>